<protein>
    <submittedName>
        <fullName evidence="1">Uncharacterized protein</fullName>
    </submittedName>
</protein>
<keyword evidence="2" id="KW-1185">Reference proteome</keyword>
<dbReference type="AlphaFoldDB" id="A0A7V8SYP5"/>
<accession>A0A7V8SYP5</accession>
<evidence type="ECO:0000313" key="2">
    <source>
        <dbReference type="Proteomes" id="UP000567293"/>
    </source>
</evidence>
<name>A0A7V8SYP5_9BACT</name>
<proteinExistence type="predicted"/>
<organism evidence="1 2">
    <name type="scientific">Candidatus Acidiferrum panamense</name>
    <dbReference type="NCBI Taxonomy" id="2741543"/>
    <lineage>
        <taxon>Bacteria</taxon>
        <taxon>Pseudomonadati</taxon>
        <taxon>Acidobacteriota</taxon>
        <taxon>Terriglobia</taxon>
        <taxon>Candidatus Acidiferrales</taxon>
        <taxon>Candidatus Acidiferrum</taxon>
    </lineage>
</organism>
<comment type="caution">
    <text evidence="1">The sequence shown here is derived from an EMBL/GenBank/DDBJ whole genome shotgun (WGS) entry which is preliminary data.</text>
</comment>
<evidence type="ECO:0000313" key="1">
    <source>
        <dbReference type="EMBL" id="MBA0087181.1"/>
    </source>
</evidence>
<gene>
    <name evidence="1" type="ORF">HRJ53_19530</name>
</gene>
<reference evidence="1" key="1">
    <citation type="submission" date="2020-06" db="EMBL/GenBank/DDBJ databases">
        <title>Legume-microbial interactions unlock mineral nutrients during tropical forest succession.</title>
        <authorList>
            <person name="Epihov D.Z."/>
        </authorList>
    </citation>
    <scope>NUCLEOTIDE SEQUENCE [LARGE SCALE GENOMIC DNA]</scope>
    <source>
        <strain evidence="1">Pan2503</strain>
    </source>
</reference>
<dbReference type="EMBL" id="JACDQQ010001869">
    <property type="protein sequence ID" value="MBA0087181.1"/>
    <property type="molecule type" value="Genomic_DNA"/>
</dbReference>
<dbReference type="Proteomes" id="UP000567293">
    <property type="component" value="Unassembled WGS sequence"/>
</dbReference>
<sequence length="92" mass="10860">MSDESGHQLPNFSYPGLDHADLVEWVERFYGEYFFRPRVAWRIVKKAMFDRQDRKRLYKEAREYLALRSKRKKFVAATKNARQSATAAVSGD</sequence>